<keyword evidence="10 14" id="KW-0133">Cell shape</keyword>
<name>J9DYE7_9PROT</name>
<keyword evidence="6 14" id="KW-0963">Cytoplasm</keyword>
<comment type="function">
    <text evidence="2 14">Cell wall formation.</text>
</comment>
<dbReference type="NCBIfam" id="TIGR01205">
    <property type="entry name" value="D_ala_D_alaTIGR"/>
    <property type="match status" value="1"/>
</dbReference>
<dbReference type="PANTHER" id="PTHR23132">
    <property type="entry name" value="D-ALANINE--D-ALANINE LIGASE"/>
    <property type="match status" value="1"/>
</dbReference>
<feature type="binding site" evidence="16">
    <location>
        <position position="267"/>
    </location>
    <ligand>
        <name>Mg(2+)</name>
        <dbReference type="ChEBI" id="CHEBI:18420"/>
        <label>2</label>
    </ligand>
</feature>
<feature type="binding site" evidence="16">
    <location>
        <position position="249"/>
    </location>
    <ligand>
        <name>Mg(2+)</name>
        <dbReference type="ChEBI" id="CHEBI:18420"/>
        <label>1</label>
    </ligand>
</feature>
<evidence type="ECO:0000256" key="12">
    <source>
        <dbReference type="ARBA" id="ARBA00023316"/>
    </source>
</evidence>
<dbReference type="EC" id="6.3.2.4" evidence="5 14"/>
<evidence type="ECO:0000256" key="15">
    <source>
        <dbReference type="PIRSR" id="PIRSR039102-1"/>
    </source>
</evidence>
<sequence>MKKHVAVIMGGWSPERDISLISGEGCAKALEASNYQVSRIDAGRNLVEQLQDVKPDVIFNALHGVGGEDGVVQGVFELLEIPYTHSGVMASALAMDKIQAKKVFAAAGISVAPDMKIFTSNFSSDFSEHPMTPPYVVKPVNQGSSVGIELVKDTTQDIPAILKNSEWPLMVEAFVPGREFSCAIWQGKPSEVMEIRASNDFYDFDAKYTEGGSTHIVPAEISADIRAAIQAQTLTAHDALGCKGVTRTDFRLDERDDGYGLIILELNTQPGMTPFSLVPEMVACEGVSYEELVSWMVEDASCQR</sequence>
<dbReference type="InterPro" id="IPR000291">
    <property type="entry name" value="D-Ala_lig_Van_CS"/>
</dbReference>
<evidence type="ECO:0000256" key="17">
    <source>
        <dbReference type="PROSITE-ProRule" id="PRU00409"/>
    </source>
</evidence>
<comment type="caution">
    <text evidence="19">The sequence shown here is derived from an EMBL/GenBank/DDBJ whole genome shotgun (WGS) entry which is preliminary data.</text>
</comment>
<evidence type="ECO:0000256" key="10">
    <source>
        <dbReference type="ARBA" id="ARBA00022960"/>
    </source>
</evidence>
<evidence type="ECO:0000256" key="6">
    <source>
        <dbReference type="ARBA" id="ARBA00022490"/>
    </source>
</evidence>
<keyword evidence="20" id="KW-1185">Reference proteome</keyword>
<evidence type="ECO:0000256" key="8">
    <source>
        <dbReference type="ARBA" id="ARBA00022741"/>
    </source>
</evidence>
<evidence type="ECO:0000256" key="14">
    <source>
        <dbReference type="HAMAP-Rule" id="MF_00047"/>
    </source>
</evidence>
<dbReference type="PROSITE" id="PS00843">
    <property type="entry name" value="DALA_DALA_LIGASE_1"/>
    <property type="match status" value="1"/>
</dbReference>
<dbReference type="GO" id="GO:0008360">
    <property type="term" value="P:regulation of cell shape"/>
    <property type="evidence" value="ECO:0007669"/>
    <property type="project" value="UniProtKB-KW"/>
</dbReference>
<dbReference type="GO" id="GO:0046872">
    <property type="term" value="F:metal ion binding"/>
    <property type="evidence" value="ECO:0007669"/>
    <property type="project" value="UniProtKB-KW"/>
</dbReference>
<comment type="subcellular location">
    <subcellularLocation>
        <location evidence="3 14">Cytoplasm</location>
    </subcellularLocation>
</comment>
<evidence type="ECO:0000256" key="4">
    <source>
        <dbReference type="ARBA" id="ARBA00010871"/>
    </source>
</evidence>
<dbReference type="UniPathway" id="UPA00219"/>
<keyword evidence="12 14" id="KW-0961">Cell wall biogenesis/degradation</keyword>
<comment type="similarity">
    <text evidence="4 14">Belongs to the D-alanine--D-alanine ligase family.</text>
</comment>
<organism evidence="19 20">
    <name type="scientific">alpha proteobacterium IMCC14465</name>
    <dbReference type="NCBI Taxonomy" id="1220535"/>
    <lineage>
        <taxon>Bacteria</taxon>
        <taxon>Pseudomonadati</taxon>
        <taxon>Pseudomonadota</taxon>
        <taxon>Alphaproteobacteria</taxon>
        <taxon>PS1 clade</taxon>
    </lineage>
</organism>
<evidence type="ECO:0000259" key="18">
    <source>
        <dbReference type="PROSITE" id="PS50975"/>
    </source>
</evidence>
<dbReference type="PATRIC" id="fig|1220535.3.peg.402"/>
<dbReference type="InterPro" id="IPR016185">
    <property type="entry name" value="PreATP-grasp_dom_sf"/>
</dbReference>
<evidence type="ECO:0000313" key="19">
    <source>
        <dbReference type="EMBL" id="EJW22012.1"/>
    </source>
</evidence>
<comment type="pathway">
    <text evidence="14">Cell wall biogenesis; peptidoglycan biosynthesis.</text>
</comment>
<comment type="cofactor">
    <cofactor evidence="1">
        <name>Mn(2+)</name>
        <dbReference type="ChEBI" id="CHEBI:29035"/>
    </cofactor>
</comment>
<dbReference type="GO" id="GO:0008716">
    <property type="term" value="F:D-alanine-D-alanine ligase activity"/>
    <property type="evidence" value="ECO:0007669"/>
    <property type="project" value="UniProtKB-UniRule"/>
</dbReference>
<accession>J9DYE7</accession>
<comment type="catalytic activity">
    <reaction evidence="13 14">
        <text>2 D-alanine + ATP = D-alanyl-D-alanine + ADP + phosphate + H(+)</text>
        <dbReference type="Rhea" id="RHEA:11224"/>
        <dbReference type="ChEBI" id="CHEBI:15378"/>
        <dbReference type="ChEBI" id="CHEBI:30616"/>
        <dbReference type="ChEBI" id="CHEBI:43474"/>
        <dbReference type="ChEBI" id="CHEBI:57416"/>
        <dbReference type="ChEBI" id="CHEBI:57822"/>
        <dbReference type="ChEBI" id="CHEBI:456216"/>
        <dbReference type="EC" id="6.3.2.4"/>
    </reaction>
</comment>
<evidence type="ECO:0000256" key="11">
    <source>
        <dbReference type="ARBA" id="ARBA00022984"/>
    </source>
</evidence>
<dbReference type="Pfam" id="PF07478">
    <property type="entry name" value="Dala_Dala_lig_C"/>
    <property type="match status" value="1"/>
</dbReference>
<keyword evidence="8 17" id="KW-0547">Nucleotide-binding</keyword>
<dbReference type="GO" id="GO:0009252">
    <property type="term" value="P:peptidoglycan biosynthetic process"/>
    <property type="evidence" value="ECO:0007669"/>
    <property type="project" value="UniProtKB-UniRule"/>
</dbReference>
<evidence type="ECO:0000256" key="3">
    <source>
        <dbReference type="ARBA" id="ARBA00004496"/>
    </source>
</evidence>
<keyword evidence="11 14" id="KW-0573">Peptidoglycan synthesis</keyword>
<dbReference type="Proteomes" id="UP000004836">
    <property type="component" value="Unassembled WGS sequence"/>
</dbReference>
<proteinExistence type="inferred from homology"/>
<dbReference type="InterPro" id="IPR013815">
    <property type="entry name" value="ATP_grasp_subdomain_1"/>
</dbReference>
<evidence type="ECO:0000256" key="13">
    <source>
        <dbReference type="ARBA" id="ARBA00047614"/>
    </source>
</evidence>
<keyword evidence="9 17" id="KW-0067">ATP-binding</keyword>
<evidence type="ECO:0000256" key="7">
    <source>
        <dbReference type="ARBA" id="ARBA00022598"/>
    </source>
</evidence>
<reference evidence="19 20" key="1">
    <citation type="journal article" date="2012" name="J. Bacteriol.">
        <title>Genome Sequence of Strain IMCC14465, Isolated from the East Sea, Belonging to the PS1 Clade of Alphaproteobacteria.</title>
        <authorList>
            <person name="Yang S.J."/>
            <person name="Kang I."/>
            <person name="Cho J.C."/>
        </authorList>
    </citation>
    <scope>NUCLEOTIDE SEQUENCE [LARGE SCALE GENOMIC DNA]</scope>
    <source>
        <strain evidence="19 20">IMCC14465</strain>
    </source>
</reference>
<feature type="binding site" evidence="16">
    <location>
        <position position="265"/>
    </location>
    <ligand>
        <name>Mg(2+)</name>
        <dbReference type="ChEBI" id="CHEBI:18420"/>
        <label>2</label>
    </ligand>
</feature>
<dbReference type="EMBL" id="ALYF01000002">
    <property type="protein sequence ID" value="EJW22012.1"/>
    <property type="molecule type" value="Genomic_DNA"/>
</dbReference>
<dbReference type="Gene3D" id="3.40.50.20">
    <property type="match status" value="1"/>
</dbReference>
<keyword evidence="16" id="KW-0460">Magnesium</keyword>
<dbReference type="eggNOG" id="COG1181">
    <property type="taxonomic scope" value="Bacteria"/>
</dbReference>
<dbReference type="STRING" id="1220535.IMCC14465_04060"/>
<feature type="active site" evidence="15">
    <location>
        <position position="144"/>
    </location>
</feature>
<evidence type="ECO:0000256" key="9">
    <source>
        <dbReference type="ARBA" id="ARBA00022840"/>
    </source>
</evidence>
<feature type="active site" evidence="15">
    <location>
        <position position="276"/>
    </location>
</feature>
<dbReference type="PROSITE" id="PS50975">
    <property type="entry name" value="ATP_GRASP"/>
    <property type="match status" value="1"/>
</dbReference>
<evidence type="ECO:0000256" key="2">
    <source>
        <dbReference type="ARBA" id="ARBA00003921"/>
    </source>
</evidence>
<dbReference type="InterPro" id="IPR005905">
    <property type="entry name" value="D_ala_D_ala"/>
</dbReference>
<dbReference type="GO" id="GO:0005524">
    <property type="term" value="F:ATP binding"/>
    <property type="evidence" value="ECO:0007669"/>
    <property type="project" value="UniProtKB-UniRule"/>
</dbReference>
<dbReference type="InterPro" id="IPR011095">
    <property type="entry name" value="Dala_Dala_lig_C"/>
</dbReference>
<dbReference type="SUPFAM" id="SSF52440">
    <property type="entry name" value="PreATP-grasp domain"/>
    <property type="match status" value="1"/>
</dbReference>
<dbReference type="HAMAP" id="MF_00047">
    <property type="entry name" value="Dala_Dala_lig"/>
    <property type="match status" value="1"/>
</dbReference>
<dbReference type="Gene3D" id="3.30.1490.20">
    <property type="entry name" value="ATP-grasp fold, A domain"/>
    <property type="match status" value="1"/>
</dbReference>
<dbReference type="InterPro" id="IPR011761">
    <property type="entry name" value="ATP-grasp"/>
</dbReference>
<dbReference type="InterPro" id="IPR011127">
    <property type="entry name" value="Dala_Dala_lig_N"/>
</dbReference>
<dbReference type="AlphaFoldDB" id="J9DYE7"/>
<dbReference type="PANTHER" id="PTHR23132:SF23">
    <property type="entry name" value="D-ALANINE--D-ALANINE LIGASE B"/>
    <property type="match status" value="1"/>
</dbReference>
<evidence type="ECO:0000313" key="20">
    <source>
        <dbReference type="Proteomes" id="UP000004836"/>
    </source>
</evidence>
<dbReference type="Pfam" id="PF01820">
    <property type="entry name" value="Dala_Dala_lig_N"/>
    <property type="match status" value="1"/>
</dbReference>
<keyword evidence="7 14" id="KW-0436">Ligase</keyword>
<feature type="active site" evidence="15">
    <location>
        <position position="15"/>
    </location>
</feature>
<keyword evidence="16" id="KW-0464">Manganese</keyword>
<evidence type="ECO:0000256" key="5">
    <source>
        <dbReference type="ARBA" id="ARBA00012216"/>
    </source>
</evidence>
<dbReference type="PROSITE" id="PS00844">
    <property type="entry name" value="DALA_DALA_LIGASE_2"/>
    <property type="match status" value="1"/>
</dbReference>
<evidence type="ECO:0000256" key="1">
    <source>
        <dbReference type="ARBA" id="ARBA00001936"/>
    </source>
</evidence>
<comment type="cofactor">
    <cofactor evidence="16">
        <name>Mg(2+)</name>
        <dbReference type="ChEBI" id="CHEBI:18420"/>
    </cofactor>
    <cofactor evidence="16">
        <name>Mn(2+)</name>
        <dbReference type="ChEBI" id="CHEBI:29035"/>
    </cofactor>
    <text evidence="16">Binds 2 magnesium or manganese ions per subunit.</text>
</comment>
<feature type="domain" description="ATP-grasp" evidence="18">
    <location>
        <begin position="101"/>
        <end position="298"/>
    </location>
</feature>
<dbReference type="SUPFAM" id="SSF56059">
    <property type="entry name" value="Glutathione synthetase ATP-binding domain-like"/>
    <property type="match status" value="1"/>
</dbReference>
<dbReference type="GO" id="GO:0005737">
    <property type="term" value="C:cytoplasm"/>
    <property type="evidence" value="ECO:0007669"/>
    <property type="project" value="UniProtKB-SubCell"/>
</dbReference>
<dbReference type="NCBIfam" id="NF002378">
    <property type="entry name" value="PRK01372.1"/>
    <property type="match status" value="1"/>
</dbReference>
<dbReference type="Gene3D" id="3.30.470.20">
    <property type="entry name" value="ATP-grasp fold, B domain"/>
    <property type="match status" value="1"/>
</dbReference>
<protein>
    <recommendedName>
        <fullName evidence="5 14">D-alanine--D-alanine ligase</fullName>
        <ecNumber evidence="5 14">6.3.2.4</ecNumber>
    </recommendedName>
    <alternativeName>
        <fullName evidence="14">D-Ala-D-Ala ligase</fullName>
    </alternativeName>
    <alternativeName>
        <fullName evidence="14">D-alanylalanine synthetase</fullName>
    </alternativeName>
</protein>
<gene>
    <name evidence="14" type="primary">ddl</name>
    <name evidence="19" type="ORF">IMCC14465_04060</name>
</gene>
<dbReference type="PIRSF" id="PIRSF039102">
    <property type="entry name" value="Ddl/VanB"/>
    <property type="match status" value="1"/>
</dbReference>
<feature type="binding site" evidence="16">
    <location>
        <position position="265"/>
    </location>
    <ligand>
        <name>Mg(2+)</name>
        <dbReference type="ChEBI" id="CHEBI:18420"/>
        <label>1</label>
    </ligand>
</feature>
<keyword evidence="16" id="KW-0479">Metal-binding</keyword>
<dbReference type="GO" id="GO:0071555">
    <property type="term" value="P:cell wall organization"/>
    <property type="evidence" value="ECO:0007669"/>
    <property type="project" value="UniProtKB-KW"/>
</dbReference>
<evidence type="ECO:0000256" key="16">
    <source>
        <dbReference type="PIRSR" id="PIRSR039102-3"/>
    </source>
</evidence>